<accession>A0A0F9DND9</accession>
<name>A0A0F9DND9_9ZZZZ</name>
<sequence>MKEDKTLYWSGSGDKKAGYGLYFGYDGGVIKAEIRGYLITGELDEDGCEILYTYPQVELIK</sequence>
<reference evidence="1" key="1">
    <citation type="journal article" date="2015" name="Nature">
        <title>Complex archaea that bridge the gap between prokaryotes and eukaryotes.</title>
        <authorList>
            <person name="Spang A."/>
            <person name="Saw J.H."/>
            <person name="Jorgensen S.L."/>
            <person name="Zaremba-Niedzwiedzka K."/>
            <person name="Martijn J."/>
            <person name="Lind A.E."/>
            <person name="van Eijk R."/>
            <person name="Schleper C."/>
            <person name="Guy L."/>
            <person name="Ettema T.J."/>
        </authorList>
    </citation>
    <scope>NUCLEOTIDE SEQUENCE</scope>
</reference>
<organism evidence="1">
    <name type="scientific">marine sediment metagenome</name>
    <dbReference type="NCBI Taxonomy" id="412755"/>
    <lineage>
        <taxon>unclassified sequences</taxon>
        <taxon>metagenomes</taxon>
        <taxon>ecological metagenomes</taxon>
    </lineage>
</organism>
<dbReference type="AlphaFoldDB" id="A0A0F9DND9"/>
<dbReference type="EMBL" id="LAZR01040841">
    <property type="protein sequence ID" value="KKL13478.1"/>
    <property type="molecule type" value="Genomic_DNA"/>
</dbReference>
<proteinExistence type="predicted"/>
<gene>
    <name evidence="1" type="ORF">LCGC14_2525360</name>
</gene>
<protein>
    <submittedName>
        <fullName evidence="1">Uncharacterized protein</fullName>
    </submittedName>
</protein>
<comment type="caution">
    <text evidence="1">The sequence shown here is derived from an EMBL/GenBank/DDBJ whole genome shotgun (WGS) entry which is preliminary data.</text>
</comment>
<evidence type="ECO:0000313" key="1">
    <source>
        <dbReference type="EMBL" id="KKL13478.1"/>
    </source>
</evidence>